<organism evidence="6 8">
    <name type="scientific">Pogonomyrmex barbatus</name>
    <name type="common">red harvester ant</name>
    <dbReference type="NCBI Taxonomy" id="144034"/>
    <lineage>
        <taxon>Eukaryota</taxon>
        <taxon>Metazoa</taxon>
        <taxon>Ecdysozoa</taxon>
        <taxon>Arthropoda</taxon>
        <taxon>Hexapoda</taxon>
        <taxon>Insecta</taxon>
        <taxon>Pterygota</taxon>
        <taxon>Neoptera</taxon>
        <taxon>Endopterygota</taxon>
        <taxon>Hymenoptera</taxon>
        <taxon>Apocrita</taxon>
        <taxon>Aculeata</taxon>
        <taxon>Formicoidea</taxon>
        <taxon>Formicidae</taxon>
        <taxon>Myrmicinae</taxon>
        <taxon>Pogonomyrmex</taxon>
    </lineage>
</organism>
<protein>
    <submittedName>
        <fullName evidence="7 8">Uncharacterized protein LOC105429058</fullName>
    </submittedName>
</protein>
<gene>
    <name evidence="7 8 9" type="primary">LOC105429058</name>
</gene>
<evidence type="ECO:0000313" key="8">
    <source>
        <dbReference type="RefSeq" id="XP_011640065.1"/>
    </source>
</evidence>
<dbReference type="InterPro" id="IPR038881">
    <property type="entry name" value="Yae1-like"/>
</dbReference>
<accession>A0A6I9X6I8</accession>
<dbReference type="GO" id="GO:0005634">
    <property type="term" value="C:nucleus"/>
    <property type="evidence" value="ECO:0007669"/>
    <property type="project" value="UniProtKB-SubCell"/>
</dbReference>
<evidence type="ECO:0000256" key="2">
    <source>
        <dbReference type="ARBA" id="ARBA00004496"/>
    </source>
</evidence>
<feature type="domain" description="Essential protein Yae1 N-terminal" evidence="5">
    <location>
        <begin position="39"/>
        <end position="77"/>
    </location>
</feature>
<evidence type="ECO:0000313" key="9">
    <source>
        <dbReference type="RefSeq" id="XP_011640066.1"/>
    </source>
</evidence>
<keyword evidence="3" id="KW-0963">Cytoplasm</keyword>
<evidence type="ECO:0000313" key="7">
    <source>
        <dbReference type="RefSeq" id="XP_011640064.1"/>
    </source>
</evidence>
<proteinExistence type="predicted"/>
<evidence type="ECO:0000256" key="3">
    <source>
        <dbReference type="ARBA" id="ARBA00022490"/>
    </source>
</evidence>
<dbReference type="GeneID" id="105429058"/>
<evidence type="ECO:0000313" key="6">
    <source>
        <dbReference type="Proteomes" id="UP000504615"/>
    </source>
</evidence>
<dbReference type="GO" id="GO:0005737">
    <property type="term" value="C:cytoplasm"/>
    <property type="evidence" value="ECO:0007669"/>
    <property type="project" value="UniProtKB-SubCell"/>
</dbReference>
<reference evidence="7 8" key="1">
    <citation type="submission" date="2025-04" db="UniProtKB">
        <authorList>
            <consortium name="RefSeq"/>
        </authorList>
    </citation>
    <scope>IDENTIFICATION</scope>
</reference>
<dbReference type="RefSeq" id="XP_011640064.1">
    <property type="nucleotide sequence ID" value="XM_011641762.1"/>
</dbReference>
<dbReference type="Pfam" id="PF09811">
    <property type="entry name" value="Yae1_N"/>
    <property type="match status" value="1"/>
</dbReference>
<sequence>MGEVIRTTEHDPHSVRDDDSLYVASKCWERVMDVAAKTGYREGMQDGADSVLQNGFDIGFKDGFKTAFMLGRYKGLATVSMPSTLEHPADVIAILDKTRRGACWICSIESQSETSNPPETAPFSEILNEQRMHSTKIISRLCEYFKPVLKKSEIDLDFLDTLDTE</sequence>
<keyword evidence="4" id="KW-0539">Nucleus</keyword>
<dbReference type="PANTHER" id="PTHR18829:SF0">
    <property type="entry name" value="PROTEIN YAE1 HOMOLOG"/>
    <property type="match status" value="1"/>
</dbReference>
<dbReference type="RefSeq" id="XP_011640065.1">
    <property type="nucleotide sequence ID" value="XM_011641763.1"/>
</dbReference>
<keyword evidence="6" id="KW-1185">Reference proteome</keyword>
<dbReference type="RefSeq" id="XP_011640066.1">
    <property type="nucleotide sequence ID" value="XM_011641764.1"/>
</dbReference>
<evidence type="ECO:0000256" key="1">
    <source>
        <dbReference type="ARBA" id="ARBA00004123"/>
    </source>
</evidence>
<dbReference type="PANTHER" id="PTHR18829">
    <property type="entry name" value="PROTEIN YAE1 HOMOLOG"/>
    <property type="match status" value="1"/>
</dbReference>
<evidence type="ECO:0000259" key="5">
    <source>
        <dbReference type="Pfam" id="PF09811"/>
    </source>
</evidence>
<evidence type="ECO:0000256" key="4">
    <source>
        <dbReference type="ARBA" id="ARBA00023242"/>
    </source>
</evidence>
<dbReference type="Proteomes" id="UP000504615">
    <property type="component" value="Unplaced"/>
</dbReference>
<dbReference type="AlphaFoldDB" id="A0A6I9X6I8"/>
<dbReference type="InterPro" id="IPR019191">
    <property type="entry name" value="Essential_protein_Yae1_N"/>
</dbReference>
<dbReference type="KEGG" id="pbar:105429058"/>
<name>A0A6I9X6I8_9HYME</name>
<dbReference type="OrthoDB" id="20086at2759"/>
<comment type="subcellular location">
    <subcellularLocation>
        <location evidence="2">Cytoplasm</location>
    </subcellularLocation>
    <subcellularLocation>
        <location evidence="1">Nucleus</location>
    </subcellularLocation>
</comment>